<comment type="similarity">
    <text evidence="2">Belongs to the peptidase T1A family.</text>
</comment>
<reference evidence="3 4" key="1">
    <citation type="journal article" date="2014" name="MBio">
        <title>The Ordospora colligata genome; evolution of extreme reduction in microsporidia and host-to-parasite horizontal gene transfer.</title>
        <authorList>
            <person name="Pombert J.-F."/>
            <person name="Haag K.L."/>
            <person name="Beidas S."/>
            <person name="Ebert D."/>
            <person name="Keeling P.J."/>
        </authorList>
    </citation>
    <scope>NUCLEOTIDE SEQUENCE [LARGE SCALE GENOMIC DNA]</scope>
    <source>
        <strain evidence="3 4">OC4</strain>
    </source>
</reference>
<accession>A0A0B2UKE4</accession>
<dbReference type="Gene3D" id="3.60.20.10">
    <property type="entry name" value="Glutamine Phosphoribosylpyrophosphate, subunit 1, domain 1"/>
    <property type="match status" value="1"/>
</dbReference>
<dbReference type="GO" id="GO:0019773">
    <property type="term" value="C:proteasome core complex, alpha-subunit complex"/>
    <property type="evidence" value="ECO:0007669"/>
    <property type="project" value="UniProtKB-UniRule"/>
</dbReference>
<dbReference type="InterPro" id="IPR023332">
    <property type="entry name" value="Proteasome_alpha-type"/>
</dbReference>
<keyword evidence="1 2" id="KW-0647">Proteasome</keyword>
<dbReference type="PROSITE" id="PS51475">
    <property type="entry name" value="PROTEASOME_ALPHA_2"/>
    <property type="match status" value="1"/>
</dbReference>
<dbReference type="RefSeq" id="XP_014563830.1">
    <property type="nucleotide sequence ID" value="XM_014708344.1"/>
</dbReference>
<gene>
    <name evidence="3" type="ORF">M896_051970</name>
</gene>
<dbReference type="OrthoDB" id="431557at2759"/>
<dbReference type="InterPro" id="IPR001353">
    <property type="entry name" value="Proteasome_sua/b"/>
</dbReference>
<name>A0A0B2UKE4_9MICR</name>
<protein>
    <submittedName>
        <fullName evidence="3">Alpha subunit of proteasome</fullName>
    </submittedName>
</protein>
<dbReference type="AlphaFoldDB" id="A0A0B2UKE4"/>
<organism evidence="3 4">
    <name type="scientific">Ordospora colligata OC4</name>
    <dbReference type="NCBI Taxonomy" id="1354746"/>
    <lineage>
        <taxon>Eukaryota</taxon>
        <taxon>Fungi</taxon>
        <taxon>Fungi incertae sedis</taxon>
        <taxon>Microsporidia</taxon>
        <taxon>Ordosporidae</taxon>
        <taxon>Ordospora</taxon>
    </lineage>
</organism>
<dbReference type="InterPro" id="IPR050115">
    <property type="entry name" value="Proteasome_alpha"/>
</dbReference>
<evidence type="ECO:0000313" key="3">
    <source>
        <dbReference type="EMBL" id="KHN69788.1"/>
    </source>
</evidence>
<dbReference type="InParanoid" id="A0A0B2UKE4"/>
<dbReference type="FunCoup" id="A0A0B2UKE4">
    <property type="interactions" value="220"/>
</dbReference>
<dbReference type="InterPro" id="IPR029055">
    <property type="entry name" value="Ntn_hydrolases_N"/>
</dbReference>
<dbReference type="GO" id="GO:0034515">
    <property type="term" value="C:proteasome storage granule"/>
    <property type="evidence" value="ECO:0007669"/>
    <property type="project" value="EnsemblFungi"/>
</dbReference>
<dbReference type="SUPFAM" id="SSF56235">
    <property type="entry name" value="N-terminal nucleophile aminohydrolases (Ntn hydrolases)"/>
    <property type="match status" value="1"/>
</dbReference>
<dbReference type="HOGENOM" id="CLU_035750_4_3_1"/>
<dbReference type="STRING" id="1354746.A0A0B2UKE4"/>
<dbReference type="VEuPathDB" id="MicrosporidiaDB:M896_051970"/>
<evidence type="ECO:0000313" key="4">
    <source>
        <dbReference type="Proteomes" id="UP000031056"/>
    </source>
</evidence>
<dbReference type="GO" id="GO:0010499">
    <property type="term" value="P:proteasomal ubiquitin-independent protein catabolic process"/>
    <property type="evidence" value="ECO:0007669"/>
    <property type="project" value="EnsemblFungi"/>
</dbReference>
<evidence type="ECO:0000256" key="1">
    <source>
        <dbReference type="ARBA" id="ARBA00022942"/>
    </source>
</evidence>
<dbReference type="Pfam" id="PF00227">
    <property type="entry name" value="Proteasome"/>
    <property type="match status" value="1"/>
</dbReference>
<sequence>MEDNKLKSNIFTDEGRLPQVEFAIKNVSRAGTIIGRVCMDGVVLIGINKEPTNGSIEKIYQLSDDIYCALCGLFGDAMRIKKYAQIKAQDILEQFGVVCPLLTLCKFIGQKKQTFTQHVGTRPFGVSFLYAGIIDNQYALVSTDPSGTINRWMAMCYGENEESINSVLKNDVPDEEMGMEKATFEILKALGKVQESTPKIAEKMEILHFSSTSKRFLQRSEIQSVLESISAK</sequence>
<dbReference type="GO" id="GO:0080129">
    <property type="term" value="P:proteasome core complex assembly"/>
    <property type="evidence" value="ECO:0007669"/>
    <property type="project" value="EnsemblFungi"/>
</dbReference>
<keyword evidence="4" id="KW-1185">Reference proteome</keyword>
<dbReference type="GeneID" id="26261850"/>
<evidence type="ECO:0000256" key="2">
    <source>
        <dbReference type="PROSITE-ProRule" id="PRU00808"/>
    </source>
</evidence>
<dbReference type="EMBL" id="JOKQ01000005">
    <property type="protein sequence ID" value="KHN69788.1"/>
    <property type="molecule type" value="Genomic_DNA"/>
</dbReference>
<dbReference type="PANTHER" id="PTHR11599">
    <property type="entry name" value="PROTEASOME SUBUNIT ALPHA/BETA"/>
    <property type="match status" value="1"/>
</dbReference>
<dbReference type="GO" id="GO:0043161">
    <property type="term" value="P:proteasome-mediated ubiquitin-dependent protein catabolic process"/>
    <property type="evidence" value="ECO:0007669"/>
    <property type="project" value="EnsemblFungi"/>
</dbReference>
<dbReference type="Proteomes" id="UP000031056">
    <property type="component" value="Unassembled WGS sequence"/>
</dbReference>
<comment type="caution">
    <text evidence="3">The sequence shown here is derived from an EMBL/GenBank/DDBJ whole genome shotgun (WGS) entry which is preliminary data.</text>
</comment>
<proteinExistence type="inferred from homology"/>